<feature type="signal peptide" evidence="6">
    <location>
        <begin position="1"/>
        <end position="20"/>
    </location>
</feature>
<dbReference type="CDD" id="cd08168">
    <property type="entry name" value="Cytochrom_C3"/>
    <property type="match status" value="1"/>
</dbReference>
<evidence type="ECO:0000256" key="6">
    <source>
        <dbReference type="SAM" id="SignalP"/>
    </source>
</evidence>
<keyword evidence="6" id="KW-0732">Signal</keyword>
<reference evidence="8 9" key="2">
    <citation type="journal article" date="2021" name="Int. J. Syst. Evol. Microbiol.">
        <title>Isolation and Polyphasic Characterization of Desulfuromonas versatilis sp. Nov., an Electrogenic Bacteria Capable of Versatile Metabolism Isolated from a Graphene Oxide-Reducing Enrichment Culture.</title>
        <authorList>
            <person name="Xie L."/>
            <person name="Yoshida N."/>
            <person name="Ishii S."/>
            <person name="Meng L."/>
        </authorList>
    </citation>
    <scope>NUCLEOTIDE SEQUENCE [LARGE SCALE GENOMIC DNA]</scope>
    <source>
        <strain evidence="8 9">NIT-T3</strain>
    </source>
</reference>
<feature type="domain" description="Cytochrome c7-like" evidence="7">
    <location>
        <begin position="32"/>
        <end position="89"/>
    </location>
</feature>
<name>A0ABM8HPZ2_9BACT</name>
<evidence type="ECO:0000313" key="8">
    <source>
        <dbReference type="EMBL" id="BCR03831.1"/>
    </source>
</evidence>
<accession>A0ABM8HPZ2</accession>
<reference evidence="8 9" key="1">
    <citation type="journal article" date="2016" name="C (Basel)">
        <title>Selective Growth of and Electricity Production by Marine Exoelectrogenic Bacteria in Self-Aggregated Hydrogel of Microbially Reduced Graphene Oxide.</title>
        <authorList>
            <person name="Yoshida N."/>
            <person name="Goto Y."/>
            <person name="Miyata Y."/>
        </authorList>
    </citation>
    <scope>NUCLEOTIDE SEQUENCE [LARGE SCALE GENOMIC DNA]</scope>
    <source>
        <strain evidence="8 9">NIT-T3</strain>
    </source>
</reference>
<sequence>MKKLLVIAMLTMFAAAPAIAADTYTYTGKGTVTFNHKAHGEKLGCEKCHEGEPKKIEIKDKDTGHATCLDCHKAMKDQGAPTKCNDCHKS</sequence>
<evidence type="ECO:0000313" key="9">
    <source>
        <dbReference type="Proteomes" id="UP001319827"/>
    </source>
</evidence>
<evidence type="ECO:0000256" key="5">
    <source>
        <dbReference type="ARBA" id="ARBA00023004"/>
    </source>
</evidence>
<keyword evidence="3" id="KW-0479">Metal-binding</keyword>
<gene>
    <name evidence="8" type="ORF">DESUT3_09000</name>
</gene>
<evidence type="ECO:0000256" key="1">
    <source>
        <dbReference type="ARBA" id="ARBA00022448"/>
    </source>
</evidence>
<dbReference type="Proteomes" id="UP001319827">
    <property type="component" value="Chromosome"/>
</dbReference>
<keyword evidence="1" id="KW-0813">Transport</keyword>
<dbReference type="Gene3D" id="3.90.10.10">
    <property type="entry name" value="Cytochrome C3"/>
    <property type="match status" value="1"/>
</dbReference>
<keyword evidence="5" id="KW-0408">Iron</keyword>
<dbReference type="InterPro" id="IPR029467">
    <property type="entry name" value="Cyt_c7-like"/>
</dbReference>
<evidence type="ECO:0000256" key="3">
    <source>
        <dbReference type="ARBA" id="ARBA00022723"/>
    </source>
</evidence>
<dbReference type="Pfam" id="PF14522">
    <property type="entry name" value="Cytochrome_C7"/>
    <property type="match status" value="1"/>
</dbReference>
<dbReference type="InterPro" id="IPR002322">
    <property type="entry name" value="Cyt_c_III"/>
</dbReference>
<dbReference type="PRINTS" id="PR00609">
    <property type="entry name" value="CYTOCHROMEC3"/>
</dbReference>
<dbReference type="RefSeq" id="WP_221251273.1">
    <property type="nucleotide sequence ID" value="NZ_AP024355.1"/>
</dbReference>
<evidence type="ECO:0000256" key="2">
    <source>
        <dbReference type="ARBA" id="ARBA00022617"/>
    </source>
</evidence>
<protein>
    <submittedName>
        <fullName evidence="8">C-type cytochrome</fullName>
    </submittedName>
</protein>
<dbReference type="InterPro" id="IPR036280">
    <property type="entry name" value="Multihaem_cyt_sf"/>
</dbReference>
<organism evidence="8 9">
    <name type="scientific">Desulfuromonas versatilis</name>
    <dbReference type="NCBI Taxonomy" id="2802975"/>
    <lineage>
        <taxon>Bacteria</taxon>
        <taxon>Pseudomonadati</taxon>
        <taxon>Thermodesulfobacteriota</taxon>
        <taxon>Desulfuromonadia</taxon>
        <taxon>Desulfuromonadales</taxon>
        <taxon>Desulfuromonadaceae</taxon>
        <taxon>Desulfuromonas</taxon>
    </lineage>
</organism>
<keyword evidence="9" id="KW-1185">Reference proteome</keyword>
<proteinExistence type="predicted"/>
<dbReference type="SUPFAM" id="SSF48695">
    <property type="entry name" value="Multiheme cytochromes"/>
    <property type="match status" value="1"/>
</dbReference>
<dbReference type="EMBL" id="AP024355">
    <property type="protein sequence ID" value="BCR03831.1"/>
    <property type="molecule type" value="Genomic_DNA"/>
</dbReference>
<feature type="chain" id="PRO_5045670958" evidence="6">
    <location>
        <begin position="21"/>
        <end position="90"/>
    </location>
</feature>
<evidence type="ECO:0000259" key="7">
    <source>
        <dbReference type="Pfam" id="PF14522"/>
    </source>
</evidence>
<keyword evidence="4" id="KW-0249">Electron transport</keyword>
<keyword evidence="2" id="KW-0349">Heme</keyword>
<evidence type="ECO:0000256" key="4">
    <source>
        <dbReference type="ARBA" id="ARBA00022982"/>
    </source>
</evidence>